<comment type="subunit">
    <text evidence="8">Homodimer.</text>
</comment>
<dbReference type="OrthoDB" id="8297at2157"/>
<proteinExistence type="inferred from homology"/>
<dbReference type="GO" id="GO:0016226">
    <property type="term" value="P:iron-sulfur cluster assembly"/>
    <property type="evidence" value="ECO:0007669"/>
    <property type="project" value="InterPro"/>
</dbReference>
<dbReference type="HAMAP" id="MF_02040">
    <property type="entry name" value="Mrp_NBP35"/>
    <property type="match status" value="1"/>
</dbReference>
<keyword evidence="5 8" id="KW-0411">Iron-sulfur</keyword>
<evidence type="ECO:0000256" key="3">
    <source>
        <dbReference type="ARBA" id="ARBA00022840"/>
    </source>
</evidence>
<dbReference type="PANTHER" id="PTHR23264">
    <property type="entry name" value="NUCLEOTIDE-BINDING PROTEIN NBP35 YEAST -RELATED"/>
    <property type="match status" value="1"/>
</dbReference>
<dbReference type="GO" id="GO:0005829">
    <property type="term" value="C:cytosol"/>
    <property type="evidence" value="ECO:0007669"/>
    <property type="project" value="TreeGrafter"/>
</dbReference>
<comment type="similarity">
    <text evidence="8">Belongs to the Mrp/NBP35 ATP-binding proteins family.</text>
</comment>
<dbReference type="GO" id="GO:0016887">
    <property type="term" value="F:ATP hydrolysis activity"/>
    <property type="evidence" value="ECO:0007669"/>
    <property type="project" value="UniProtKB-UniRule"/>
</dbReference>
<dbReference type="Gene3D" id="3.40.50.300">
    <property type="entry name" value="P-loop containing nucleotide triphosphate hydrolases"/>
    <property type="match status" value="1"/>
</dbReference>
<evidence type="ECO:0000256" key="1">
    <source>
        <dbReference type="ARBA" id="ARBA00022723"/>
    </source>
</evidence>
<keyword evidence="10" id="KW-1185">Reference proteome</keyword>
<dbReference type="GO" id="GO:0005524">
    <property type="term" value="F:ATP binding"/>
    <property type="evidence" value="ECO:0007669"/>
    <property type="project" value="UniProtKB-UniRule"/>
</dbReference>
<keyword evidence="4 8" id="KW-0408">Iron</keyword>
<dbReference type="InterPro" id="IPR033756">
    <property type="entry name" value="YlxH/NBP35"/>
</dbReference>
<evidence type="ECO:0000256" key="4">
    <source>
        <dbReference type="ARBA" id="ARBA00023004"/>
    </source>
</evidence>
<dbReference type="InterPro" id="IPR019591">
    <property type="entry name" value="Mrp/NBP35_ATP-bd"/>
</dbReference>
<accession>A0A4E0PZ41</accession>
<organism evidence="9 10">
    <name type="scientific">Methanolobus halotolerans</name>
    <dbReference type="NCBI Taxonomy" id="2052935"/>
    <lineage>
        <taxon>Archaea</taxon>
        <taxon>Methanobacteriati</taxon>
        <taxon>Methanobacteriota</taxon>
        <taxon>Stenosarchaea group</taxon>
        <taxon>Methanomicrobia</taxon>
        <taxon>Methanosarcinales</taxon>
        <taxon>Methanosarcinaceae</taxon>
        <taxon>Methanolobus</taxon>
    </lineage>
</organism>
<keyword evidence="3 8" id="KW-0067">ATP-binding</keyword>
<evidence type="ECO:0000313" key="9">
    <source>
        <dbReference type="EMBL" id="TGC10932.1"/>
    </source>
</evidence>
<evidence type="ECO:0000256" key="5">
    <source>
        <dbReference type="ARBA" id="ARBA00023014"/>
    </source>
</evidence>
<name>A0A4E0PZ41_9EURY</name>
<evidence type="ECO:0000313" key="10">
    <source>
        <dbReference type="Proteomes" id="UP000297295"/>
    </source>
</evidence>
<dbReference type="EMBL" id="PGGK01000002">
    <property type="protein sequence ID" value="TGC10932.1"/>
    <property type="molecule type" value="Genomic_DNA"/>
</dbReference>
<dbReference type="InterPro" id="IPR027417">
    <property type="entry name" value="P-loop_NTPase"/>
</dbReference>
<dbReference type="GO" id="GO:0051536">
    <property type="term" value="F:iron-sulfur cluster binding"/>
    <property type="evidence" value="ECO:0007669"/>
    <property type="project" value="UniProtKB-UniRule"/>
</dbReference>
<comment type="function">
    <text evidence="6 8">Binds and transfers iron-sulfur (Fe-S) clusters to target apoproteins. Can hydrolyze ATP.</text>
</comment>
<evidence type="ECO:0000256" key="6">
    <source>
        <dbReference type="ARBA" id="ARBA00058094"/>
    </source>
</evidence>
<dbReference type="SUPFAM" id="SSF52540">
    <property type="entry name" value="P-loop containing nucleoside triphosphate hydrolases"/>
    <property type="match status" value="1"/>
</dbReference>
<dbReference type="AlphaFoldDB" id="A0A4E0PZ41"/>
<evidence type="ECO:0000256" key="7">
    <source>
        <dbReference type="ARBA" id="ARBA00074706"/>
    </source>
</evidence>
<dbReference type="GO" id="GO:0140663">
    <property type="term" value="F:ATP-dependent FeS chaperone activity"/>
    <property type="evidence" value="ECO:0007669"/>
    <property type="project" value="InterPro"/>
</dbReference>
<keyword evidence="8" id="KW-0378">Hydrolase</keyword>
<feature type="binding site" evidence="8">
    <location>
        <begin position="36"/>
        <end position="43"/>
    </location>
    <ligand>
        <name>ATP</name>
        <dbReference type="ChEBI" id="CHEBI:30616"/>
    </ligand>
</feature>
<dbReference type="FunFam" id="3.40.50.300:FF:001119">
    <property type="entry name" value="Iron-sulfur cluster carrier protein"/>
    <property type="match status" value="1"/>
</dbReference>
<dbReference type="CDD" id="cd02037">
    <property type="entry name" value="Mrp_NBP35"/>
    <property type="match status" value="1"/>
</dbReference>
<gene>
    <name evidence="9" type="ORF">CUN85_01900</name>
</gene>
<comment type="caution">
    <text evidence="9">The sequence shown here is derived from an EMBL/GenBank/DDBJ whole genome shotgun (WGS) entry which is preliminary data.</text>
</comment>
<evidence type="ECO:0000256" key="2">
    <source>
        <dbReference type="ARBA" id="ARBA00022741"/>
    </source>
</evidence>
<dbReference type="Proteomes" id="UP000297295">
    <property type="component" value="Unassembled WGS sequence"/>
</dbReference>
<sequence>MAQNIQSPEALLEKPKESKLVKKMRAIKNKIMVMSGKGGVGKSTIAANLAARLAERGYKVGLLDADIHGPSIPKMFGIENERPGVDEEGIIPISVTENLKVMSIALLVEDRDSPIIWRGPAKMAAIKQFLEEVSWGKLDYLFIDLPPGTGDEPLSIAQLIEKLDGAVVVTTPQDVALLSVRKSLTFAHMLKVPVIGIVENMGAMKCPHCKEKIDIYGTGGVEKAAADFNVNIIGELPIDPALAEIEDMGRVHLEGDKDLEWSREFSKIVDSVENFKK</sequence>
<evidence type="ECO:0000256" key="8">
    <source>
        <dbReference type="HAMAP-Rule" id="MF_02040"/>
    </source>
</evidence>
<dbReference type="GO" id="GO:0046872">
    <property type="term" value="F:metal ion binding"/>
    <property type="evidence" value="ECO:0007669"/>
    <property type="project" value="UniProtKB-KW"/>
</dbReference>
<keyword evidence="1 8" id="KW-0479">Metal-binding</keyword>
<dbReference type="Pfam" id="PF10609">
    <property type="entry name" value="ParA"/>
    <property type="match status" value="1"/>
</dbReference>
<dbReference type="RefSeq" id="WP_135388462.1">
    <property type="nucleotide sequence ID" value="NZ_PGGK01000002.1"/>
</dbReference>
<protein>
    <recommendedName>
        <fullName evidence="7 8">Iron-sulfur cluster carrier protein</fullName>
    </recommendedName>
</protein>
<dbReference type="PANTHER" id="PTHR23264:SF19">
    <property type="entry name" value="CYTOSOLIC FE-S CLUSTER ASSEMBLY FACTOR NUBP2"/>
    <property type="match status" value="1"/>
</dbReference>
<keyword evidence="2 8" id="KW-0547">Nucleotide-binding</keyword>
<reference evidence="9 10" key="1">
    <citation type="submission" date="2017-11" db="EMBL/GenBank/DDBJ databases">
        <title>Isolation and Characterization of Methanogenic Archaea from Saline Meromictic Lake at Siberia.</title>
        <authorList>
            <person name="Shen Y."/>
            <person name="Huang H.-H."/>
            <person name="Lai M.-C."/>
            <person name="Chen S.-C."/>
        </authorList>
    </citation>
    <scope>NUCLEOTIDE SEQUENCE [LARGE SCALE GENOMIC DNA]</scope>
    <source>
        <strain evidence="9 10">SY-01</strain>
    </source>
</reference>